<name>A0ABP8MTM5_9BACT</name>
<dbReference type="Proteomes" id="UP001501410">
    <property type="component" value="Unassembled WGS sequence"/>
</dbReference>
<gene>
    <name evidence="1" type="ORF">GCM10023092_20390</name>
</gene>
<keyword evidence="2" id="KW-1185">Reference proteome</keyword>
<dbReference type="PROSITE" id="PS51257">
    <property type="entry name" value="PROKAR_LIPOPROTEIN"/>
    <property type="match status" value="1"/>
</dbReference>
<accession>A0ABP8MTM5</accession>
<sequence>MKKILSGLVTVCLLLSTLFTSCKKDDKKNELVFTINGLSDQNYNGSSITLPLEIKYTSGNQEYVTMGVSGLPSGMTGTFSSQSGTPTFGTTLTLTPSGGVSTGSFIVTVTGTSTSGVKKSASMKLNVPYDCASAMTGNYFYRDLYDGVEMLNGHYIVSQSAANTLSFKEVGSSDHFEVVLNCDNNTCFVADDPTYKGVFSTSPRMITISAPPDGSTVLSFTQE</sequence>
<dbReference type="Gene3D" id="2.60.40.10">
    <property type="entry name" value="Immunoglobulins"/>
    <property type="match status" value="1"/>
</dbReference>
<evidence type="ECO:0000313" key="1">
    <source>
        <dbReference type="EMBL" id="GAA4455912.1"/>
    </source>
</evidence>
<comment type="caution">
    <text evidence="1">The sequence shown here is derived from an EMBL/GenBank/DDBJ whole genome shotgun (WGS) entry which is preliminary data.</text>
</comment>
<organism evidence="1 2">
    <name type="scientific">Rurimicrobium arvi</name>
    <dbReference type="NCBI Taxonomy" id="2049916"/>
    <lineage>
        <taxon>Bacteria</taxon>
        <taxon>Pseudomonadati</taxon>
        <taxon>Bacteroidota</taxon>
        <taxon>Chitinophagia</taxon>
        <taxon>Chitinophagales</taxon>
        <taxon>Chitinophagaceae</taxon>
        <taxon>Rurimicrobium</taxon>
    </lineage>
</organism>
<proteinExistence type="predicted"/>
<protein>
    <submittedName>
        <fullName evidence="1">Uncharacterized protein</fullName>
    </submittedName>
</protein>
<dbReference type="InterPro" id="IPR013783">
    <property type="entry name" value="Ig-like_fold"/>
</dbReference>
<reference evidence="2" key="1">
    <citation type="journal article" date="2019" name="Int. J. Syst. Evol. Microbiol.">
        <title>The Global Catalogue of Microorganisms (GCM) 10K type strain sequencing project: providing services to taxonomists for standard genome sequencing and annotation.</title>
        <authorList>
            <consortium name="The Broad Institute Genomics Platform"/>
            <consortium name="The Broad Institute Genome Sequencing Center for Infectious Disease"/>
            <person name="Wu L."/>
            <person name="Ma J."/>
        </authorList>
    </citation>
    <scope>NUCLEOTIDE SEQUENCE [LARGE SCALE GENOMIC DNA]</scope>
    <source>
        <strain evidence="2">JCM 31921</strain>
    </source>
</reference>
<evidence type="ECO:0000313" key="2">
    <source>
        <dbReference type="Proteomes" id="UP001501410"/>
    </source>
</evidence>
<dbReference type="EMBL" id="BAABEZ010000022">
    <property type="protein sequence ID" value="GAA4455912.1"/>
    <property type="molecule type" value="Genomic_DNA"/>
</dbReference>
<dbReference type="RefSeq" id="WP_344826387.1">
    <property type="nucleotide sequence ID" value="NZ_BAABEZ010000022.1"/>
</dbReference>